<name>A0AAU8MSP9_9GAMM</name>
<reference evidence="2" key="1">
    <citation type="submission" date="2024-06" db="EMBL/GenBank/DDBJ databases">
        <authorList>
            <person name="Li S."/>
        </authorList>
    </citation>
    <scope>NUCLEOTIDE SEQUENCE</scope>
    <source>
        <strain evidence="2">SR10</strain>
    </source>
</reference>
<dbReference type="InterPro" id="IPR024079">
    <property type="entry name" value="MetalloPept_cat_dom_sf"/>
</dbReference>
<dbReference type="Pfam" id="PF13688">
    <property type="entry name" value="Reprolysin_5"/>
    <property type="match status" value="1"/>
</dbReference>
<sequence>MSARHKPLPLSVAVVLSLGLAGAAAAAEPAPLFGSPASSLARSAGSDSAYRAARAERAAVRVDLVRADTAQITETQDTLLLNLAPGVSLKAHKLQAERKPDGVVIWQGLVGDPNKQLKRINTFTGAELIDDPEESAIIVRNGDKIAGTVRSGGKLYRIDPLKRGGHTISLIDESRMPPDHPASGYNAKPIVPFVNDPGFDEAAFNQKAPYTVRVMVVYTQAAANAVGDTLAKANLAITESNQSFANSAVNVRFQLAGQYTSSYVTAGFDTDLSRFRGTADGYLDSYHTTRNNIAADVNVLIITDNAYCGLGYLNSNAAGAFSVVGHTCMTGYYSFAHEIGHNFGAHHDPNNGTNTVYPYGHGYWAPNKTWRTIMAYNCGSNCPRLKYWSNPNITYNGVPMGTAAKSNNARVLNERAATVAAFR</sequence>
<dbReference type="GO" id="GO:0008237">
    <property type="term" value="F:metallopeptidase activity"/>
    <property type="evidence" value="ECO:0007669"/>
    <property type="project" value="InterPro"/>
</dbReference>
<dbReference type="EMBL" id="CP159925">
    <property type="protein sequence ID" value="XCO75304.1"/>
    <property type="molecule type" value="Genomic_DNA"/>
</dbReference>
<dbReference type="SUPFAM" id="SSF55486">
    <property type="entry name" value="Metalloproteases ('zincins'), catalytic domain"/>
    <property type="match status" value="1"/>
</dbReference>
<evidence type="ECO:0000313" key="2">
    <source>
        <dbReference type="EMBL" id="XCO75304.1"/>
    </source>
</evidence>
<evidence type="ECO:0000256" key="1">
    <source>
        <dbReference type="SAM" id="SignalP"/>
    </source>
</evidence>
<feature type="chain" id="PRO_5043930505" evidence="1">
    <location>
        <begin position="27"/>
        <end position="423"/>
    </location>
</feature>
<feature type="signal peptide" evidence="1">
    <location>
        <begin position="1"/>
        <end position="26"/>
    </location>
</feature>
<accession>A0AAU8MSP9</accession>
<proteinExistence type="predicted"/>
<dbReference type="RefSeq" id="WP_363798211.1">
    <property type="nucleotide sequence ID" value="NZ_CP159925.1"/>
</dbReference>
<dbReference type="AlphaFoldDB" id="A0AAU8MSP9"/>
<organism evidence="2">
    <name type="scientific">Lysobacter firmicutimachus</name>
    <dbReference type="NCBI Taxonomy" id="1792846"/>
    <lineage>
        <taxon>Bacteria</taxon>
        <taxon>Pseudomonadati</taxon>
        <taxon>Pseudomonadota</taxon>
        <taxon>Gammaproteobacteria</taxon>
        <taxon>Lysobacterales</taxon>
        <taxon>Lysobacteraceae</taxon>
        <taxon>Lysobacter</taxon>
    </lineage>
</organism>
<keyword evidence="1" id="KW-0732">Signal</keyword>
<protein>
    <submittedName>
        <fullName evidence="2">M12 family metallo-peptidase</fullName>
    </submittedName>
</protein>
<dbReference type="Gene3D" id="3.40.390.10">
    <property type="entry name" value="Collagenase (Catalytic Domain)"/>
    <property type="match status" value="1"/>
</dbReference>
<gene>
    <name evidence="2" type="ORF">ABU614_00430</name>
</gene>